<feature type="compositionally biased region" description="Low complexity" evidence="17">
    <location>
        <begin position="66"/>
        <end position="78"/>
    </location>
</feature>
<keyword evidence="5" id="KW-0863">Zinc-finger</keyword>
<dbReference type="GO" id="GO:0005737">
    <property type="term" value="C:cytoplasm"/>
    <property type="evidence" value="ECO:0007669"/>
    <property type="project" value="UniProtKB-ARBA"/>
</dbReference>
<accession>A0A8J5M5W0</accession>
<comment type="catalytic activity">
    <reaction evidence="13">
        <text>ATP + H2O = ADP + phosphate + H(+)</text>
        <dbReference type="Rhea" id="RHEA:13065"/>
        <dbReference type="ChEBI" id="CHEBI:15377"/>
        <dbReference type="ChEBI" id="CHEBI:15378"/>
        <dbReference type="ChEBI" id="CHEBI:30616"/>
        <dbReference type="ChEBI" id="CHEBI:43474"/>
        <dbReference type="ChEBI" id="CHEBI:456216"/>
        <dbReference type="EC" id="3.6.4.13"/>
    </reaction>
</comment>
<gene>
    <name evidence="21" type="ORF">JG688_00010533</name>
</gene>
<dbReference type="Pfam" id="PF00271">
    <property type="entry name" value="Helicase_C"/>
    <property type="match status" value="1"/>
</dbReference>
<evidence type="ECO:0000256" key="8">
    <source>
        <dbReference type="ARBA" id="ARBA00022833"/>
    </source>
</evidence>
<feature type="domain" description="Helicase C-terminal" evidence="19">
    <location>
        <begin position="415"/>
        <end position="575"/>
    </location>
</feature>
<evidence type="ECO:0000256" key="12">
    <source>
        <dbReference type="ARBA" id="ARBA00023594"/>
    </source>
</evidence>
<proteinExistence type="inferred from homology"/>
<evidence type="ECO:0000256" key="1">
    <source>
        <dbReference type="ARBA" id="ARBA00010290"/>
    </source>
</evidence>
<dbReference type="AlphaFoldDB" id="A0A8J5M5W0"/>
<evidence type="ECO:0000256" key="16">
    <source>
        <dbReference type="PROSITE-ProRule" id="PRU00552"/>
    </source>
</evidence>
<evidence type="ECO:0000259" key="18">
    <source>
        <dbReference type="PROSITE" id="PS51192"/>
    </source>
</evidence>
<feature type="binding site" evidence="14">
    <location>
        <position position="759"/>
    </location>
    <ligand>
        <name>GTP</name>
        <dbReference type="ChEBI" id="CHEBI:37565"/>
    </ligand>
</feature>
<dbReference type="FunFam" id="3.40.50.300:FF:000657">
    <property type="entry name" value="Probable ATP-dependent RNA helicase DDX41"/>
    <property type="match status" value="1"/>
</dbReference>
<evidence type="ECO:0000256" key="11">
    <source>
        <dbReference type="ARBA" id="ARBA00023134"/>
    </source>
</evidence>
<dbReference type="SMART" id="SM00177">
    <property type="entry name" value="ARF"/>
    <property type="match status" value="1"/>
</dbReference>
<evidence type="ECO:0000256" key="17">
    <source>
        <dbReference type="SAM" id="MobiDB-lite"/>
    </source>
</evidence>
<dbReference type="CDD" id="cd18787">
    <property type="entry name" value="SF2_C_DEAD"/>
    <property type="match status" value="1"/>
</dbReference>
<comment type="similarity">
    <text evidence="12">Belongs to the DEAD box helicase family. DDX41 subfamily.</text>
</comment>
<dbReference type="Pfam" id="PF00270">
    <property type="entry name" value="DEAD"/>
    <property type="match status" value="1"/>
</dbReference>
<dbReference type="EMBL" id="JAENGY010000674">
    <property type="protein sequence ID" value="KAG6958394.1"/>
    <property type="molecule type" value="Genomic_DNA"/>
</dbReference>
<feature type="binding site" evidence="15">
    <location>
        <position position="720"/>
    </location>
    <ligand>
        <name>Mg(2+)</name>
        <dbReference type="ChEBI" id="CHEBI:18420"/>
    </ligand>
</feature>
<keyword evidence="22" id="KW-1185">Reference proteome</keyword>
<keyword evidence="11 14" id="KW-0342">GTP-binding</keyword>
<protein>
    <recommendedName>
        <fullName evidence="2">RNA helicase</fullName>
        <ecNumber evidence="2">3.6.4.13</ecNumber>
    </recommendedName>
</protein>
<evidence type="ECO:0000256" key="9">
    <source>
        <dbReference type="ARBA" id="ARBA00022840"/>
    </source>
</evidence>
<dbReference type="GO" id="GO:0005634">
    <property type="term" value="C:nucleus"/>
    <property type="evidence" value="ECO:0007669"/>
    <property type="project" value="UniProtKB-ARBA"/>
</dbReference>
<dbReference type="NCBIfam" id="TIGR00231">
    <property type="entry name" value="small_GTP"/>
    <property type="match status" value="1"/>
</dbReference>
<dbReference type="GO" id="GO:0008270">
    <property type="term" value="F:zinc ion binding"/>
    <property type="evidence" value="ECO:0007669"/>
    <property type="project" value="UniProtKB-KW"/>
</dbReference>
<keyword evidence="4 14" id="KW-0547">Nucleotide-binding</keyword>
<name>A0A8J5M5W0_9STRA</name>
<feature type="domain" description="Helicase ATP-binding" evidence="18">
    <location>
        <begin position="219"/>
        <end position="404"/>
    </location>
</feature>
<dbReference type="FunFam" id="3.40.50.300:FF:000449">
    <property type="entry name" value="Probable ATP-dependent RNA helicase DDX41"/>
    <property type="match status" value="1"/>
</dbReference>
<evidence type="ECO:0000259" key="19">
    <source>
        <dbReference type="PROSITE" id="PS51194"/>
    </source>
</evidence>
<comment type="caution">
    <text evidence="21">The sequence shown here is derived from an EMBL/GenBank/DDBJ whole genome shotgun (WGS) entry which is preliminary data.</text>
</comment>
<dbReference type="InterPro" id="IPR005225">
    <property type="entry name" value="Small_GTP-bd"/>
</dbReference>
<evidence type="ECO:0000256" key="4">
    <source>
        <dbReference type="ARBA" id="ARBA00022741"/>
    </source>
</evidence>
<feature type="domain" description="DEAD-box RNA helicase Q" evidence="20">
    <location>
        <begin position="188"/>
        <end position="216"/>
    </location>
</feature>
<dbReference type="Proteomes" id="UP000709295">
    <property type="component" value="Unassembled WGS sequence"/>
</dbReference>
<dbReference type="SMART" id="SM00178">
    <property type="entry name" value="SAR"/>
    <property type="match status" value="1"/>
</dbReference>
<evidence type="ECO:0000256" key="6">
    <source>
        <dbReference type="ARBA" id="ARBA00022801"/>
    </source>
</evidence>
<dbReference type="InterPro" id="IPR001650">
    <property type="entry name" value="Helicase_C-like"/>
</dbReference>
<keyword evidence="10" id="KW-0694">RNA-binding</keyword>
<dbReference type="InterPro" id="IPR006689">
    <property type="entry name" value="Small_GTPase_ARF/SAR"/>
</dbReference>
<feature type="region of interest" description="Disordered" evidence="17">
    <location>
        <begin position="1"/>
        <end position="87"/>
    </location>
</feature>
<dbReference type="FunFam" id="3.40.50.300:FF:000412">
    <property type="entry name" value="ADP-ribosylation factor 1"/>
    <property type="match status" value="1"/>
</dbReference>
<dbReference type="GO" id="GO:0005524">
    <property type="term" value="F:ATP binding"/>
    <property type="evidence" value="ECO:0007669"/>
    <property type="project" value="UniProtKB-KW"/>
</dbReference>
<evidence type="ECO:0000256" key="14">
    <source>
        <dbReference type="PIRSR" id="PIRSR606689-1"/>
    </source>
</evidence>
<dbReference type="Pfam" id="PF00025">
    <property type="entry name" value="Arf"/>
    <property type="match status" value="1"/>
</dbReference>
<evidence type="ECO:0000256" key="13">
    <source>
        <dbReference type="ARBA" id="ARBA00047984"/>
    </source>
</evidence>
<dbReference type="PROSITE" id="PS51417">
    <property type="entry name" value="ARF"/>
    <property type="match status" value="1"/>
</dbReference>
<dbReference type="GO" id="GO:0003723">
    <property type="term" value="F:RNA binding"/>
    <property type="evidence" value="ECO:0007669"/>
    <property type="project" value="UniProtKB-KW"/>
</dbReference>
<dbReference type="InterPro" id="IPR011545">
    <property type="entry name" value="DEAD/DEAH_box_helicase_dom"/>
</dbReference>
<keyword evidence="15" id="KW-0460">Magnesium</keyword>
<dbReference type="GO" id="GO:0030010">
    <property type="term" value="P:establishment of cell polarity"/>
    <property type="evidence" value="ECO:0007669"/>
    <property type="project" value="UniProtKB-ARBA"/>
</dbReference>
<keyword evidence="3 15" id="KW-0479">Metal-binding</keyword>
<evidence type="ECO:0000256" key="5">
    <source>
        <dbReference type="ARBA" id="ARBA00022771"/>
    </source>
</evidence>
<comment type="similarity">
    <text evidence="1">Belongs to the small GTPase superfamily. Arf family.</text>
</comment>
<dbReference type="PROSITE" id="PS51194">
    <property type="entry name" value="HELICASE_CTER"/>
    <property type="match status" value="1"/>
</dbReference>
<feature type="short sequence motif" description="Q motif" evidence="16">
    <location>
        <begin position="188"/>
        <end position="216"/>
    </location>
</feature>
<keyword evidence="9" id="KW-0067">ATP-binding</keyword>
<dbReference type="SMART" id="SM00490">
    <property type="entry name" value="HELICc"/>
    <property type="match status" value="1"/>
</dbReference>
<dbReference type="CDD" id="cd00878">
    <property type="entry name" value="Arf_Arl"/>
    <property type="match status" value="1"/>
</dbReference>
<dbReference type="PANTHER" id="PTHR47958">
    <property type="entry name" value="ATP-DEPENDENT RNA HELICASE DBP3"/>
    <property type="match status" value="1"/>
</dbReference>
<evidence type="ECO:0000256" key="3">
    <source>
        <dbReference type="ARBA" id="ARBA00022723"/>
    </source>
</evidence>
<evidence type="ECO:0000256" key="7">
    <source>
        <dbReference type="ARBA" id="ARBA00022806"/>
    </source>
</evidence>
<dbReference type="InterPro" id="IPR014001">
    <property type="entry name" value="Helicase_ATP-bd"/>
</dbReference>
<evidence type="ECO:0000256" key="2">
    <source>
        <dbReference type="ARBA" id="ARBA00012552"/>
    </source>
</evidence>
<reference evidence="21" key="1">
    <citation type="submission" date="2021-01" db="EMBL/GenBank/DDBJ databases">
        <title>Phytophthora aleatoria, a newly-described species from Pinus radiata is distinct from Phytophthora cactorum isolates based on comparative genomics.</title>
        <authorList>
            <person name="Mcdougal R."/>
            <person name="Panda P."/>
            <person name="Williams N."/>
            <person name="Studholme D.J."/>
        </authorList>
    </citation>
    <scope>NUCLEOTIDE SEQUENCE</scope>
    <source>
        <strain evidence="21">NZFS 4037</strain>
    </source>
</reference>
<sequence length="872" mass="97483">MAVDAKQQEPEEPLYVPLKVRRQREQERLQRRRKALQERIQHERSDEGSGSDEDEQNPKRQKTKQPSADASPLSAALDEPPQPQQRSTLSLLDQAYEMRKKMEEQGVNQQKAQQDAQEVNMLKEASYVQKVALVSAHERAEGIHYKESMKTTWKPPRSIADMTQEECDAVRKKWHILVEGEDVPPPIKSFEYMRFPPAILDALKAKNIMRPTPIQVQAIPCILAGRDMIGIAFTGSGKTVTFTLPLVMLALEEEKKMSIIGHEGPFGLIVGPSRELMRQTFDVVKHFTTYLFKAGYPELRSLLCIGGEDKRQQSDLIASRGVHIVVATPGRLNHFLKLREMNLRLCKYICLDEGDRMLDLGFDEEVATTFNHFTSQRQTLLFSATMPQKFQDFAKDVLVKPVLVNVGRAGAANLDVIQEVEYVKQDAKIVYLLECLQKTSPPVVIFCERKGDVDDIYEYLILKGVEAASIHGGKDQEERNEAIDLFKNGQKDVLVATDVAAKGLDFPDIKHVINFDMPAEIENYVHRIGRTGRCGKTGVATTFINKSVPESALLDLKHLLVEAKQTVPPVLKALEDPYEELERSGNGLSNATGTKGCAFCGGLGHRITDCPKVDSQVRKIGAGKRDFLAGKSEGYGGDSLDSNSTGCSGKNKNIVLNSAGNEECVLVWTLFRCIYVERVCIFRLGAAYAMGTSLSRSFSRFWNRSERRLLLVGLDGAGKTTILYHLRLGKAIASIPTVGFNVETIKYEGYKLNIWDVGGQDTLRPYWRHHFTGTQGIIFVLDSADDQRLELAKAELNGMLVDTQLQEACLLIILNKRDLPGAKDVQELSEALEFQENCEKVNRRVKVQPAVATTGEGLNDGISWLCENMTAL</sequence>
<feature type="binding site" evidence="14">
    <location>
        <begin position="815"/>
        <end position="818"/>
    </location>
    <ligand>
        <name>GTP</name>
        <dbReference type="ChEBI" id="CHEBI:37565"/>
    </ligand>
</feature>
<evidence type="ECO:0000259" key="20">
    <source>
        <dbReference type="PROSITE" id="PS51195"/>
    </source>
</evidence>
<feature type="binding site" evidence="15">
    <location>
        <position position="737"/>
    </location>
    <ligand>
        <name>Mg(2+)</name>
        <dbReference type="ChEBI" id="CHEBI:18420"/>
    </ligand>
</feature>
<dbReference type="EC" id="3.6.4.13" evidence="2"/>
<keyword evidence="6" id="KW-0378">Hydrolase</keyword>
<evidence type="ECO:0000313" key="22">
    <source>
        <dbReference type="Proteomes" id="UP000709295"/>
    </source>
</evidence>
<evidence type="ECO:0000256" key="15">
    <source>
        <dbReference type="PIRSR" id="PIRSR606689-2"/>
    </source>
</evidence>
<evidence type="ECO:0000256" key="10">
    <source>
        <dbReference type="ARBA" id="ARBA00022884"/>
    </source>
</evidence>
<feature type="compositionally biased region" description="Basic and acidic residues" evidence="17">
    <location>
        <begin position="23"/>
        <end position="47"/>
    </location>
</feature>
<dbReference type="GO" id="GO:0003924">
    <property type="term" value="F:GTPase activity"/>
    <property type="evidence" value="ECO:0007669"/>
    <property type="project" value="InterPro"/>
</dbReference>
<dbReference type="PROSITE" id="PS51192">
    <property type="entry name" value="HELICASE_ATP_BIND_1"/>
    <property type="match status" value="1"/>
</dbReference>
<feature type="binding site" evidence="14">
    <location>
        <begin position="713"/>
        <end position="720"/>
    </location>
    <ligand>
        <name>GTP</name>
        <dbReference type="ChEBI" id="CHEBI:37565"/>
    </ligand>
</feature>
<keyword evidence="8" id="KW-0862">Zinc</keyword>
<keyword evidence="7" id="KW-0347">Helicase</keyword>
<dbReference type="PROSITE" id="PS51195">
    <property type="entry name" value="Q_MOTIF"/>
    <property type="match status" value="1"/>
</dbReference>
<organism evidence="21 22">
    <name type="scientific">Phytophthora aleatoria</name>
    <dbReference type="NCBI Taxonomy" id="2496075"/>
    <lineage>
        <taxon>Eukaryota</taxon>
        <taxon>Sar</taxon>
        <taxon>Stramenopiles</taxon>
        <taxon>Oomycota</taxon>
        <taxon>Peronosporomycetes</taxon>
        <taxon>Peronosporales</taxon>
        <taxon>Peronosporaceae</taxon>
        <taxon>Phytophthora</taxon>
    </lineage>
</organism>
<dbReference type="GO" id="GO:0003724">
    <property type="term" value="F:RNA helicase activity"/>
    <property type="evidence" value="ECO:0007669"/>
    <property type="project" value="UniProtKB-EC"/>
</dbReference>
<dbReference type="InterPro" id="IPR014014">
    <property type="entry name" value="RNA_helicase_DEAD_Q_motif"/>
</dbReference>
<dbReference type="SMART" id="SM00487">
    <property type="entry name" value="DEXDc"/>
    <property type="match status" value="1"/>
</dbReference>
<evidence type="ECO:0000313" key="21">
    <source>
        <dbReference type="EMBL" id="KAG6958394.1"/>
    </source>
</evidence>
<dbReference type="GO" id="GO:0005525">
    <property type="term" value="F:GTP binding"/>
    <property type="evidence" value="ECO:0007669"/>
    <property type="project" value="UniProtKB-KW"/>
</dbReference>